<comment type="caution">
    <text evidence="1">The sequence shown here is derived from an EMBL/GenBank/DDBJ whole genome shotgun (WGS) entry which is preliminary data.</text>
</comment>
<keyword evidence="2" id="KW-1185">Reference proteome</keyword>
<proteinExistence type="predicted"/>
<name>A0AC61R8B5_9FIRM</name>
<gene>
    <name evidence="1" type="ORF">E5336_04900</name>
</gene>
<organism evidence="1 2">
    <name type="scientific">Dubosiella muris</name>
    <dbReference type="NCBI Taxonomy" id="3038133"/>
    <lineage>
        <taxon>Bacteria</taxon>
        <taxon>Bacillati</taxon>
        <taxon>Bacillota</taxon>
        <taxon>Erysipelotrichia</taxon>
        <taxon>Erysipelotrichales</taxon>
        <taxon>Erysipelotrichaceae</taxon>
        <taxon>Dubosiella</taxon>
    </lineage>
</organism>
<accession>A0AC61R8B5</accession>
<reference evidence="1" key="1">
    <citation type="submission" date="2019-04" db="EMBL/GenBank/DDBJ databases">
        <title>Microbes associate with the intestines of laboratory mice.</title>
        <authorList>
            <person name="Navarre W."/>
            <person name="Wong E."/>
            <person name="Huang K."/>
            <person name="Tropini C."/>
            <person name="Ng K."/>
            <person name="Yu B."/>
        </authorList>
    </citation>
    <scope>NUCLEOTIDE SEQUENCE</scope>
    <source>
        <strain evidence="1">NM09_H32</strain>
    </source>
</reference>
<protein>
    <submittedName>
        <fullName evidence="1">IS110 family transposase</fullName>
    </submittedName>
</protein>
<dbReference type="Proteomes" id="UP000308836">
    <property type="component" value="Unassembled WGS sequence"/>
</dbReference>
<evidence type="ECO:0000313" key="2">
    <source>
        <dbReference type="Proteomes" id="UP000308836"/>
    </source>
</evidence>
<sequence length="418" mass="47397">MENLYAVCCGIDVHKKLIVACLRQEQNTQIKEFGASTRELLSLADWLLENHCQAVAMESTGSYWKPLYNVLESFDLNPIVVNAQHMRNVPGRKTDIKDAEWISDLLCHGLLIPSFIPNRSQRELRELVSYRKSLVKTQSAELNRLQKMLEGGNIKLSGTVSNINGKSARNLLDLILKGEKFDEAVYDQMIKDRKISRRLKASKTKLIEDMNGVLSPVQIKMIRELRKHIDELEKHIRELDQDINDAMSDPEKEAAKRLTQIPGIGEDSAKIIISVIGVDMSRFPTDRHICSWAGISPGNKESAKKKLSARTTKGNKLLRSTLVVCAHSAVMKKESYFSSLYNRIAAHRGKKRAIVAVGHSILKIAYHMLKNGESYKELGSNYYQTKTKESKIKSYLTKLENLGIEIPEEYRNQALQMS</sequence>
<dbReference type="EMBL" id="SRYG01000008">
    <property type="protein sequence ID" value="TGY66188.1"/>
    <property type="molecule type" value="Genomic_DNA"/>
</dbReference>
<evidence type="ECO:0000313" key="1">
    <source>
        <dbReference type="EMBL" id="TGY66188.1"/>
    </source>
</evidence>